<organism evidence="2 3">
    <name type="scientific">Litoreibacter janthinus</name>
    <dbReference type="NCBI Taxonomy" id="670154"/>
    <lineage>
        <taxon>Bacteria</taxon>
        <taxon>Pseudomonadati</taxon>
        <taxon>Pseudomonadota</taxon>
        <taxon>Alphaproteobacteria</taxon>
        <taxon>Rhodobacterales</taxon>
        <taxon>Roseobacteraceae</taxon>
        <taxon>Litoreibacter</taxon>
    </lineage>
</organism>
<evidence type="ECO:0000256" key="1">
    <source>
        <dbReference type="SAM" id="Phobius"/>
    </source>
</evidence>
<evidence type="ECO:0000313" key="2">
    <source>
        <dbReference type="EMBL" id="SFR58812.1"/>
    </source>
</evidence>
<keyword evidence="1" id="KW-0812">Transmembrane</keyword>
<evidence type="ECO:0000313" key="3">
    <source>
        <dbReference type="Proteomes" id="UP000199658"/>
    </source>
</evidence>
<evidence type="ECO:0008006" key="4">
    <source>
        <dbReference type="Google" id="ProtNLM"/>
    </source>
</evidence>
<name>A0A1I6HWH1_9RHOB</name>
<proteinExistence type="predicted"/>
<protein>
    <recommendedName>
        <fullName evidence="4">Cation/multidrug efflux pump</fullName>
    </recommendedName>
</protein>
<gene>
    <name evidence="2" type="ORF">SAMN04488002_3523</name>
</gene>
<sequence length="89" mass="10270">MIFGIIRLSVIAFIVMLVVYFILSAWSRSVRRGKLAEEWDEEVRTGDRDAFIEQGLEDYDGSLRRKLILGVFVVPYLVIGVLVYVVNFQ</sequence>
<dbReference type="RefSeq" id="WP_342713615.1">
    <property type="nucleotide sequence ID" value="NZ_FOYO01000001.1"/>
</dbReference>
<keyword evidence="1" id="KW-0472">Membrane</keyword>
<dbReference type="EMBL" id="FOYO01000001">
    <property type="protein sequence ID" value="SFR58812.1"/>
    <property type="molecule type" value="Genomic_DNA"/>
</dbReference>
<dbReference type="Proteomes" id="UP000199658">
    <property type="component" value="Unassembled WGS sequence"/>
</dbReference>
<keyword evidence="1" id="KW-1133">Transmembrane helix</keyword>
<dbReference type="STRING" id="670154.SAMN04488002_3523"/>
<keyword evidence="3" id="KW-1185">Reference proteome</keyword>
<feature type="transmembrane region" description="Helical" evidence="1">
    <location>
        <begin position="6"/>
        <end position="26"/>
    </location>
</feature>
<feature type="transmembrane region" description="Helical" evidence="1">
    <location>
        <begin position="67"/>
        <end position="86"/>
    </location>
</feature>
<dbReference type="AlphaFoldDB" id="A0A1I6HWH1"/>
<accession>A0A1I6HWH1</accession>
<reference evidence="3" key="1">
    <citation type="submission" date="2016-10" db="EMBL/GenBank/DDBJ databases">
        <authorList>
            <person name="Varghese N."/>
            <person name="Submissions S."/>
        </authorList>
    </citation>
    <scope>NUCLEOTIDE SEQUENCE [LARGE SCALE GENOMIC DNA]</scope>
    <source>
        <strain evidence="3">DSM 26921</strain>
    </source>
</reference>